<proteinExistence type="predicted"/>
<dbReference type="GO" id="GO:0008168">
    <property type="term" value="F:methyltransferase activity"/>
    <property type="evidence" value="ECO:0007669"/>
    <property type="project" value="UniProtKB-KW"/>
</dbReference>
<keyword evidence="2" id="KW-0489">Methyltransferase</keyword>
<feature type="transmembrane region" description="Helical" evidence="1">
    <location>
        <begin position="131"/>
        <end position="164"/>
    </location>
</feature>
<accession>A0A4S8HWT9</accession>
<feature type="transmembrane region" description="Helical" evidence="1">
    <location>
        <begin position="6"/>
        <end position="28"/>
    </location>
</feature>
<feature type="transmembrane region" description="Helical" evidence="1">
    <location>
        <begin position="81"/>
        <end position="110"/>
    </location>
</feature>
<name>A0A4S8HWT9_9BACT</name>
<evidence type="ECO:0000313" key="2">
    <source>
        <dbReference type="EMBL" id="THU40100.1"/>
    </source>
</evidence>
<keyword evidence="2" id="KW-0808">Transferase</keyword>
<reference evidence="2 3" key="1">
    <citation type="submission" date="2019-04" db="EMBL/GenBank/DDBJ databases">
        <title>Niastella caeni sp. nov., isolated from activated sludge.</title>
        <authorList>
            <person name="Sheng M."/>
        </authorList>
    </citation>
    <scope>NUCLEOTIDE SEQUENCE [LARGE SCALE GENOMIC DNA]</scope>
    <source>
        <strain evidence="2 3">HX-2-15</strain>
    </source>
</reference>
<keyword evidence="1" id="KW-0472">Membrane</keyword>
<organism evidence="2 3">
    <name type="scientific">Niastella caeni</name>
    <dbReference type="NCBI Taxonomy" id="2569763"/>
    <lineage>
        <taxon>Bacteria</taxon>
        <taxon>Pseudomonadati</taxon>
        <taxon>Bacteroidota</taxon>
        <taxon>Chitinophagia</taxon>
        <taxon>Chitinophagales</taxon>
        <taxon>Chitinophagaceae</taxon>
        <taxon>Niastella</taxon>
    </lineage>
</organism>
<dbReference type="RefSeq" id="WP_136576854.1">
    <property type="nucleotide sequence ID" value="NZ_STFF01000002.1"/>
</dbReference>
<comment type="caution">
    <text evidence="2">The sequence shown here is derived from an EMBL/GenBank/DDBJ whole genome shotgun (WGS) entry which is preliminary data.</text>
</comment>
<keyword evidence="1" id="KW-0812">Transmembrane</keyword>
<evidence type="ECO:0000256" key="1">
    <source>
        <dbReference type="SAM" id="Phobius"/>
    </source>
</evidence>
<sequence>MFITDHIILVLLWVLFGVLHSMLAAGWCKRFMQRVLGRKYKYYHIIYSLFAAITLMGILVFQFTMPSRLLFTLPGWAKVLFWLPALIGLAIMLIVIRKYFFSLSGICVFYKQQLLPVLKQDGLHRYVRHPLYFGTLLFLWSLFLLFPYLSNGLACIVITLYTLLGARLEEKKLIALFGEKYVAYKQRIPMIFPRFILPPD</sequence>
<dbReference type="AlphaFoldDB" id="A0A4S8HWT9"/>
<keyword evidence="1" id="KW-1133">Transmembrane helix</keyword>
<dbReference type="Pfam" id="PF06966">
    <property type="entry name" value="DUF1295"/>
    <property type="match status" value="1"/>
</dbReference>
<evidence type="ECO:0000313" key="3">
    <source>
        <dbReference type="Proteomes" id="UP000306918"/>
    </source>
</evidence>
<keyword evidence="3" id="KW-1185">Reference proteome</keyword>
<dbReference type="Gene3D" id="1.20.120.1630">
    <property type="match status" value="1"/>
</dbReference>
<dbReference type="InterPro" id="IPR010721">
    <property type="entry name" value="UstE-like"/>
</dbReference>
<dbReference type="Proteomes" id="UP000306918">
    <property type="component" value="Unassembled WGS sequence"/>
</dbReference>
<dbReference type="EMBL" id="STFF01000002">
    <property type="protein sequence ID" value="THU40100.1"/>
    <property type="molecule type" value="Genomic_DNA"/>
</dbReference>
<feature type="transmembrane region" description="Helical" evidence="1">
    <location>
        <begin position="40"/>
        <end position="61"/>
    </location>
</feature>
<dbReference type="OrthoDB" id="9809773at2"/>
<protein>
    <submittedName>
        <fullName evidence="2">Isoprenylcysteine carboxylmethyltransferase family protein</fullName>
    </submittedName>
</protein>
<gene>
    <name evidence="2" type="ORF">FAM09_09450</name>
</gene>
<dbReference type="GO" id="GO:0032259">
    <property type="term" value="P:methylation"/>
    <property type="evidence" value="ECO:0007669"/>
    <property type="project" value="UniProtKB-KW"/>
</dbReference>